<dbReference type="Proteomes" id="UP001433268">
    <property type="component" value="Unassembled WGS sequence"/>
</dbReference>
<dbReference type="Pfam" id="PF03403">
    <property type="entry name" value="PAF-AH_p_II"/>
    <property type="match status" value="2"/>
</dbReference>
<comment type="caution">
    <text evidence="6">The sequence shown here is derived from an EMBL/GenBank/DDBJ whole genome shotgun (WGS) entry which is preliminary data.</text>
</comment>
<dbReference type="RefSeq" id="XP_066673320.1">
    <property type="nucleotide sequence ID" value="XM_066809702.1"/>
</dbReference>
<feature type="region of interest" description="Disordered" evidence="5">
    <location>
        <begin position="187"/>
        <end position="229"/>
    </location>
</feature>
<reference evidence="6 7" key="1">
    <citation type="submission" date="2023-01" db="EMBL/GenBank/DDBJ databases">
        <title>Analysis of 21 Apiospora genomes using comparative genomics revels a genus with tremendous synthesis potential of carbohydrate active enzymes and secondary metabolites.</title>
        <authorList>
            <person name="Sorensen T."/>
        </authorList>
    </citation>
    <scope>NUCLEOTIDE SEQUENCE [LARGE SCALE GENOMIC DNA]</scope>
    <source>
        <strain evidence="6 7">CBS 114990</strain>
    </source>
</reference>
<feature type="compositionally biased region" description="Basic and acidic residues" evidence="5">
    <location>
        <begin position="113"/>
        <end position="122"/>
    </location>
</feature>
<keyword evidence="3" id="KW-0442">Lipid degradation</keyword>
<dbReference type="PANTHER" id="PTHR10272:SF0">
    <property type="entry name" value="PLATELET-ACTIVATING FACTOR ACETYLHYDROLASE"/>
    <property type="match status" value="1"/>
</dbReference>
<evidence type="ECO:0000256" key="2">
    <source>
        <dbReference type="ARBA" id="ARBA00022801"/>
    </source>
</evidence>
<feature type="compositionally biased region" description="Polar residues" evidence="5">
    <location>
        <begin position="190"/>
        <end position="216"/>
    </location>
</feature>
<evidence type="ECO:0000256" key="5">
    <source>
        <dbReference type="SAM" id="MobiDB-lite"/>
    </source>
</evidence>
<dbReference type="InterPro" id="IPR029058">
    <property type="entry name" value="AB_hydrolase_fold"/>
</dbReference>
<protein>
    <recommendedName>
        <fullName evidence="1">1-alkyl-2-acetylglycerophosphocholine esterase</fullName>
        <ecNumber evidence="1">3.1.1.47</ecNumber>
    </recommendedName>
</protein>
<organism evidence="6 7">
    <name type="scientific">Apiospora hydei</name>
    <dbReference type="NCBI Taxonomy" id="1337664"/>
    <lineage>
        <taxon>Eukaryota</taxon>
        <taxon>Fungi</taxon>
        <taxon>Dikarya</taxon>
        <taxon>Ascomycota</taxon>
        <taxon>Pezizomycotina</taxon>
        <taxon>Sordariomycetes</taxon>
        <taxon>Xylariomycetidae</taxon>
        <taxon>Amphisphaeriales</taxon>
        <taxon>Apiosporaceae</taxon>
        <taxon>Apiospora</taxon>
    </lineage>
</organism>
<proteinExistence type="predicted"/>
<dbReference type="GeneID" id="92042762"/>
<name>A0ABR1X4S8_9PEZI</name>
<feature type="compositionally biased region" description="Basic residues" evidence="5">
    <location>
        <begin position="649"/>
        <end position="664"/>
    </location>
</feature>
<feature type="region of interest" description="Disordered" evidence="5">
    <location>
        <begin position="649"/>
        <end position="680"/>
    </location>
</feature>
<dbReference type="Gene3D" id="3.40.50.1820">
    <property type="entry name" value="alpha/beta hydrolase"/>
    <property type="match status" value="1"/>
</dbReference>
<keyword evidence="2" id="KW-0378">Hydrolase</keyword>
<keyword evidence="7" id="KW-1185">Reference proteome</keyword>
<dbReference type="PANTHER" id="PTHR10272">
    <property type="entry name" value="PLATELET-ACTIVATING FACTOR ACETYLHYDROLASE"/>
    <property type="match status" value="1"/>
</dbReference>
<feature type="region of interest" description="Disordered" evidence="5">
    <location>
        <begin position="91"/>
        <end position="137"/>
    </location>
</feature>
<dbReference type="EMBL" id="JAQQWN010000004">
    <property type="protein sequence ID" value="KAK8090426.1"/>
    <property type="molecule type" value="Genomic_DNA"/>
</dbReference>
<accession>A0ABR1X4S8</accession>
<evidence type="ECO:0000256" key="3">
    <source>
        <dbReference type="ARBA" id="ARBA00022963"/>
    </source>
</evidence>
<feature type="compositionally biased region" description="Polar residues" evidence="5">
    <location>
        <begin position="467"/>
        <end position="476"/>
    </location>
</feature>
<feature type="compositionally biased region" description="Basic and acidic residues" evidence="5">
    <location>
        <begin position="477"/>
        <end position="500"/>
    </location>
</feature>
<evidence type="ECO:0000256" key="4">
    <source>
        <dbReference type="ARBA" id="ARBA00023098"/>
    </source>
</evidence>
<gene>
    <name evidence="6" type="ORF">PG997_005387</name>
</gene>
<evidence type="ECO:0000313" key="7">
    <source>
        <dbReference type="Proteomes" id="UP001433268"/>
    </source>
</evidence>
<evidence type="ECO:0000313" key="6">
    <source>
        <dbReference type="EMBL" id="KAK8090426.1"/>
    </source>
</evidence>
<feature type="region of interest" description="Disordered" evidence="5">
    <location>
        <begin position="447"/>
        <end position="500"/>
    </location>
</feature>
<sequence>MGEEGDSGSVGAMPPSGGGAPPRKEVPKLMRDHVFHSLPPYTGNHNVGYLEIEVPVEKPGHFSDIQRDGHYALRLDTVLFAIYYPSDLSTGWNPPDGDSPDGASSLSSSSQQRQEEPDEKQKTTPKKLRKRRRKDLANARVPWLSRPRLLTSGGYAKWFKIPSPPVAAYLFATCMFTELPAIRNAPLLQSRPSTPPSSKVANAQLNGSPDVNNTHESSGSSNPGSSGKDDVTPFPVVFFSHGLGGTRTVCSAVCGELASQGYVVVAMEHRDGSCARTFVNLAPARVDATPATDDSRPPPVRIKKKKGGVDYYVVDYLFPEGNTWDTAPNNDRGVDTAMRSAQLDMRLAEIREVHRVVGLLNQGRGQEVADANLRRKGNRGASSRGLEGVDWAAWRGRLRLERDVTAMGHSFGGTTTIRLLRHPGEHFAWVGQGILLDTWGMPILDDENDKKVDDSTDTETDVTTTKRNSPLTTSSQSDRRNSHDTHTHTHTHDDQCQRGRHGECAKPLLSIGSEAFVYWRPNRTAIDRVCAEARRHGQPAWALTLRGTAHLSQTDFGVLFPRLQSWAMKTTIDPGRAIELTAGLVLDFMETVSGSSSLESSSGSNRRLPQRLTQMTELEDLPTVHEPKAKNVGSALRIRHELAVRARGWGRRHGGAAVKKKAGKEKKQSEAGESNDTLTGLEEGIEADEIWVHVTPEPGVMERLRRVQGGLH</sequence>
<feature type="compositionally biased region" description="Basic residues" evidence="5">
    <location>
        <begin position="123"/>
        <end position="134"/>
    </location>
</feature>
<feature type="region of interest" description="Disordered" evidence="5">
    <location>
        <begin position="1"/>
        <end position="25"/>
    </location>
</feature>
<evidence type="ECO:0000256" key="1">
    <source>
        <dbReference type="ARBA" id="ARBA00013201"/>
    </source>
</evidence>
<dbReference type="EC" id="3.1.1.47" evidence="1"/>
<keyword evidence="4" id="KW-0443">Lipid metabolism</keyword>
<dbReference type="SUPFAM" id="SSF53474">
    <property type="entry name" value="alpha/beta-Hydrolases"/>
    <property type="match status" value="1"/>
</dbReference>
<feature type="compositionally biased region" description="Low complexity" evidence="5">
    <location>
        <begin position="94"/>
        <end position="110"/>
    </location>
</feature>
<feature type="compositionally biased region" description="Low complexity" evidence="5">
    <location>
        <begin position="217"/>
        <end position="226"/>
    </location>
</feature>